<dbReference type="SUPFAM" id="SSF56112">
    <property type="entry name" value="Protein kinase-like (PK-like)"/>
    <property type="match status" value="1"/>
</dbReference>
<evidence type="ECO:0000256" key="5">
    <source>
        <dbReference type="ARBA" id="ARBA00022840"/>
    </source>
</evidence>
<comment type="similarity">
    <text evidence="8">Belongs to the protein kinase superfamily.</text>
</comment>
<dbReference type="SMART" id="SM00220">
    <property type="entry name" value="S_TKc"/>
    <property type="match status" value="1"/>
</dbReference>
<dbReference type="PANTHER" id="PTHR14030:SF4">
    <property type="entry name" value="BUB1 KINASE, ISOFORM A-RELATED"/>
    <property type="match status" value="1"/>
</dbReference>
<evidence type="ECO:0000256" key="7">
    <source>
        <dbReference type="PROSITE-ProRule" id="PRU10141"/>
    </source>
</evidence>
<evidence type="ECO:0000256" key="1">
    <source>
        <dbReference type="ARBA" id="ARBA00004629"/>
    </source>
</evidence>
<proteinExistence type="inferred from homology"/>
<evidence type="ECO:0000256" key="6">
    <source>
        <dbReference type="ARBA" id="ARBA00023328"/>
    </source>
</evidence>
<dbReference type="PROSITE" id="PS00107">
    <property type="entry name" value="PROTEIN_KINASE_ATP"/>
    <property type="match status" value="1"/>
</dbReference>
<dbReference type="InterPro" id="IPR015661">
    <property type="entry name" value="Bub1/Mad3"/>
</dbReference>
<gene>
    <name evidence="12" type="primary">LOC112468421</name>
</gene>
<keyword evidence="9" id="KW-0175">Coiled coil</keyword>
<dbReference type="InterPro" id="IPR017441">
    <property type="entry name" value="Protein_kinase_ATP_BS"/>
</dbReference>
<dbReference type="Gene3D" id="1.10.510.10">
    <property type="entry name" value="Transferase(Phosphotransferase) domain 1"/>
    <property type="match status" value="1"/>
</dbReference>
<keyword evidence="8" id="KW-0808">Transferase</keyword>
<dbReference type="GO" id="GO:0005524">
    <property type="term" value="F:ATP binding"/>
    <property type="evidence" value="ECO:0007669"/>
    <property type="project" value="UniProtKB-UniRule"/>
</dbReference>
<keyword evidence="4" id="KW-0995">Kinetochore</keyword>
<protein>
    <submittedName>
        <fullName evidence="12">Mitotic checkpoint serine/threonine-protein kinase BUB1-like isoform X2</fullName>
    </submittedName>
</protein>
<evidence type="ECO:0000256" key="8">
    <source>
        <dbReference type="RuleBase" id="RU000304"/>
    </source>
</evidence>
<evidence type="ECO:0000313" key="11">
    <source>
        <dbReference type="Proteomes" id="UP000504618"/>
    </source>
</evidence>
<dbReference type="RefSeq" id="XP_024893353.1">
    <property type="nucleotide sequence ID" value="XM_025037585.1"/>
</dbReference>
<keyword evidence="6" id="KW-0137">Centromere</keyword>
<dbReference type="InterPro" id="IPR011009">
    <property type="entry name" value="Kinase-like_dom_sf"/>
</dbReference>
<reference evidence="12" key="1">
    <citation type="submission" date="2025-08" db="UniProtKB">
        <authorList>
            <consortium name="RefSeq"/>
        </authorList>
    </citation>
    <scope>IDENTIFICATION</scope>
    <source>
        <tissue evidence="12">Whole body</tissue>
    </source>
</reference>
<evidence type="ECO:0000256" key="4">
    <source>
        <dbReference type="ARBA" id="ARBA00022838"/>
    </source>
</evidence>
<dbReference type="GO" id="GO:0032991">
    <property type="term" value="C:protein-containing complex"/>
    <property type="evidence" value="ECO:0007669"/>
    <property type="project" value="UniProtKB-ARBA"/>
</dbReference>
<keyword evidence="8" id="KW-0418">Kinase</keyword>
<organism evidence="11 12">
    <name type="scientific">Temnothorax curvispinosus</name>
    <dbReference type="NCBI Taxonomy" id="300111"/>
    <lineage>
        <taxon>Eukaryota</taxon>
        <taxon>Metazoa</taxon>
        <taxon>Ecdysozoa</taxon>
        <taxon>Arthropoda</taxon>
        <taxon>Hexapoda</taxon>
        <taxon>Insecta</taxon>
        <taxon>Pterygota</taxon>
        <taxon>Neoptera</taxon>
        <taxon>Endopterygota</taxon>
        <taxon>Hymenoptera</taxon>
        <taxon>Apocrita</taxon>
        <taxon>Aculeata</taxon>
        <taxon>Formicoidea</taxon>
        <taxon>Formicidae</taxon>
        <taxon>Myrmicinae</taxon>
        <taxon>Temnothorax</taxon>
    </lineage>
</organism>
<feature type="domain" description="Protein kinase" evidence="10">
    <location>
        <begin position="174"/>
        <end position="454"/>
    </location>
</feature>
<dbReference type="InterPro" id="IPR008271">
    <property type="entry name" value="Ser/Thr_kinase_AS"/>
</dbReference>
<comment type="subcellular location">
    <subcellularLocation>
        <location evidence="1">Chromosome</location>
        <location evidence="1">Centromere</location>
        <location evidence="1">Kinetochore</location>
    </subcellularLocation>
</comment>
<name>A0A6J1RG93_9HYME</name>
<dbReference type="AlphaFoldDB" id="A0A6J1RG93"/>
<feature type="coiled-coil region" evidence="9">
    <location>
        <begin position="9"/>
        <end position="94"/>
    </location>
</feature>
<evidence type="ECO:0000256" key="3">
    <source>
        <dbReference type="ARBA" id="ARBA00022741"/>
    </source>
</evidence>
<dbReference type="Proteomes" id="UP000504618">
    <property type="component" value="Unplaced"/>
</dbReference>
<dbReference type="GO" id="GO:0051754">
    <property type="term" value="P:meiotic sister chromatid cohesion, centromeric"/>
    <property type="evidence" value="ECO:0007669"/>
    <property type="project" value="TreeGrafter"/>
</dbReference>
<dbReference type="PROSITE" id="PS50011">
    <property type="entry name" value="PROTEIN_KINASE_DOM"/>
    <property type="match status" value="1"/>
</dbReference>
<evidence type="ECO:0000313" key="12">
    <source>
        <dbReference type="RefSeq" id="XP_024893353.1"/>
    </source>
</evidence>
<evidence type="ECO:0000259" key="10">
    <source>
        <dbReference type="PROSITE" id="PS50011"/>
    </source>
</evidence>
<dbReference type="Pfam" id="PF00069">
    <property type="entry name" value="Pkinase"/>
    <property type="match status" value="1"/>
</dbReference>
<dbReference type="InterPro" id="IPR000719">
    <property type="entry name" value="Prot_kinase_dom"/>
</dbReference>
<keyword evidence="2" id="KW-0158">Chromosome</keyword>
<keyword evidence="11" id="KW-1185">Reference proteome</keyword>
<keyword evidence="3 7" id="KW-0547">Nucleotide-binding</keyword>
<dbReference type="GO" id="GO:0004674">
    <property type="term" value="F:protein serine/threonine kinase activity"/>
    <property type="evidence" value="ECO:0007669"/>
    <property type="project" value="UniProtKB-KW"/>
</dbReference>
<keyword evidence="8" id="KW-0723">Serine/threonine-protein kinase</keyword>
<dbReference type="GO" id="GO:0007094">
    <property type="term" value="P:mitotic spindle assembly checkpoint signaling"/>
    <property type="evidence" value="ECO:0007669"/>
    <property type="project" value="InterPro"/>
</dbReference>
<dbReference type="PROSITE" id="PS00108">
    <property type="entry name" value="PROTEIN_KINASE_ST"/>
    <property type="match status" value="1"/>
</dbReference>
<evidence type="ECO:0000256" key="9">
    <source>
        <dbReference type="SAM" id="Coils"/>
    </source>
</evidence>
<dbReference type="GO" id="GO:0000776">
    <property type="term" value="C:kinetochore"/>
    <property type="evidence" value="ECO:0007669"/>
    <property type="project" value="UniProtKB-KW"/>
</dbReference>
<keyword evidence="5 7" id="KW-0067">ATP-binding</keyword>
<dbReference type="GO" id="GO:0005634">
    <property type="term" value="C:nucleus"/>
    <property type="evidence" value="ECO:0007669"/>
    <property type="project" value="TreeGrafter"/>
</dbReference>
<dbReference type="GeneID" id="112468421"/>
<sequence length="458" mass="53177">MSEYNEAYVTALRQRIRTLEIEMETRNAEINDYCIKINDQKKEKDLLNQLNEQISLHRIQLEEMTSKHLMSMSILESQESIERLLEQALQLNSENVDTMECEEHEPMEQVEEEMFELPSRDINPFDKNLIAGLLKKIKFPQPHHADGYKRIDADLNKLLPSELSTTITLDTEAYDLKKCLGKGKYGTVFKAVNLQTGETVALKTQRPAWVWEYYIVREIKTRLTNPHMLRGFMDVTMAYVANNGSVLVSEYSKYETLSSVTEQIKIVCGGKPLMETLSIFFTIEMLQIVEYLHKCQIIHGDIKPDNFLLMRLPTQDVRPTIQLIDFGSSIDMKLLPENTTFTQVIKTGDFSCIEMQTGRPWTYQTDLYCLAATSHYLLFGNNMRVSNIDGRWFIASKLPRYTKKAAWEQFFTELLNIESCEKMPDLAKLRNMMEETLAQVPEVQTKIRAFSTLLRIKR</sequence>
<dbReference type="PANTHER" id="PTHR14030">
    <property type="entry name" value="MITOTIC CHECKPOINT SERINE/THREONINE-PROTEIN KINASE BUB1"/>
    <property type="match status" value="1"/>
</dbReference>
<feature type="binding site" evidence="7">
    <location>
        <position position="203"/>
    </location>
    <ligand>
        <name>ATP</name>
        <dbReference type="ChEBI" id="CHEBI:30616"/>
    </ligand>
</feature>
<accession>A0A6J1RG93</accession>
<evidence type="ECO:0000256" key="2">
    <source>
        <dbReference type="ARBA" id="ARBA00022454"/>
    </source>
</evidence>